<dbReference type="EMBL" id="CAIO01000252">
    <property type="protein sequence ID" value="CCI24853.1"/>
    <property type="molecule type" value="Genomic_DNA"/>
</dbReference>
<evidence type="ECO:0000313" key="2">
    <source>
        <dbReference type="Proteomes" id="UP000004775"/>
    </source>
</evidence>
<reference evidence="1 2" key="1">
    <citation type="submission" date="2012-04" db="EMBL/GenBank/DDBJ databases">
        <authorList>
            <person name="Genoscope - CEA"/>
        </authorList>
    </citation>
    <scope>NUCLEOTIDE SEQUENCE [LARGE SCALE GENOMIC DNA]</scope>
    <source>
        <strain evidence="1 2">9809</strain>
    </source>
</reference>
<evidence type="ECO:0000313" key="1">
    <source>
        <dbReference type="EMBL" id="CCI24853.1"/>
    </source>
</evidence>
<organism evidence="1 2">
    <name type="scientific">Microcystis aeruginosa PCC 9809</name>
    <dbReference type="NCBI Taxonomy" id="1160285"/>
    <lineage>
        <taxon>Bacteria</taxon>
        <taxon>Bacillati</taxon>
        <taxon>Cyanobacteriota</taxon>
        <taxon>Cyanophyceae</taxon>
        <taxon>Oscillatoriophycideae</taxon>
        <taxon>Chroococcales</taxon>
        <taxon>Microcystaceae</taxon>
        <taxon>Microcystis</taxon>
    </lineage>
</organism>
<dbReference type="Proteomes" id="UP000004775">
    <property type="component" value="Unassembled WGS sequence"/>
</dbReference>
<dbReference type="AlphaFoldDB" id="I4HS29"/>
<dbReference type="HOGENOM" id="CLU_3272800_0_0_3"/>
<proteinExistence type="predicted"/>
<gene>
    <name evidence="1" type="ORF">MICAH_3250015</name>
</gene>
<name>I4HS29_MICAE</name>
<protein>
    <submittedName>
        <fullName evidence="1">Uncharacterized protein</fullName>
    </submittedName>
</protein>
<accession>I4HS29</accession>
<sequence>MQVKRRLAYTEDFLRLRLNGVLYRRLTHIVTPESVIEKVSV</sequence>
<comment type="caution">
    <text evidence="1">The sequence shown here is derived from an EMBL/GenBank/DDBJ whole genome shotgun (WGS) entry which is preliminary data.</text>
</comment>